<feature type="domain" description="Piwi" evidence="1">
    <location>
        <begin position="1"/>
        <end position="180"/>
    </location>
</feature>
<dbReference type="PANTHER" id="PTHR22891">
    <property type="entry name" value="EUKARYOTIC TRANSLATION INITIATION FACTOR 2C"/>
    <property type="match status" value="1"/>
</dbReference>
<dbReference type="InterPro" id="IPR003165">
    <property type="entry name" value="Piwi"/>
</dbReference>
<dbReference type="GO" id="GO:0003676">
    <property type="term" value="F:nucleic acid binding"/>
    <property type="evidence" value="ECO:0007669"/>
    <property type="project" value="InterPro"/>
</dbReference>
<evidence type="ECO:0000259" key="1">
    <source>
        <dbReference type="PROSITE" id="PS50822"/>
    </source>
</evidence>
<dbReference type="Gene3D" id="3.30.420.10">
    <property type="entry name" value="Ribonuclease H-like superfamily/Ribonuclease H"/>
    <property type="match status" value="1"/>
</dbReference>
<dbReference type="EMBL" id="JAINUG010000135">
    <property type="protein sequence ID" value="KAJ8393665.1"/>
    <property type="molecule type" value="Genomic_DNA"/>
</dbReference>
<name>A0AAD7S0L3_9TELE</name>
<keyword evidence="3" id="KW-1185">Reference proteome</keyword>
<evidence type="ECO:0000313" key="3">
    <source>
        <dbReference type="Proteomes" id="UP001221898"/>
    </source>
</evidence>
<dbReference type="InterPro" id="IPR036397">
    <property type="entry name" value="RNaseH_sf"/>
</dbReference>
<gene>
    <name evidence="2" type="ORF">AAFF_G00058840</name>
</gene>
<dbReference type="AlphaFoldDB" id="A0AAD7S0L3"/>
<dbReference type="SUPFAM" id="SSF53098">
    <property type="entry name" value="Ribonuclease H-like"/>
    <property type="match status" value="1"/>
</dbReference>
<proteinExistence type="predicted"/>
<comment type="caution">
    <text evidence="2">The sequence shown here is derived from an EMBL/GenBank/DDBJ whole genome shotgun (WGS) entry which is preliminary data.</text>
</comment>
<dbReference type="Proteomes" id="UP001221898">
    <property type="component" value="Unassembled WGS sequence"/>
</dbReference>
<dbReference type="Pfam" id="PF02171">
    <property type="entry name" value="Piwi"/>
    <property type="match status" value="1"/>
</dbReference>
<dbReference type="PROSITE" id="PS50822">
    <property type="entry name" value="PIWI"/>
    <property type="match status" value="1"/>
</dbReference>
<dbReference type="InterPro" id="IPR012337">
    <property type="entry name" value="RNaseH-like_sf"/>
</dbReference>
<accession>A0AAD7S0L3</accession>
<organism evidence="2 3">
    <name type="scientific">Aldrovandia affinis</name>
    <dbReference type="NCBI Taxonomy" id="143900"/>
    <lineage>
        <taxon>Eukaryota</taxon>
        <taxon>Metazoa</taxon>
        <taxon>Chordata</taxon>
        <taxon>Craniata</taxon>
        <taxon>Vertebrata</taxon>
        <taxon>Euteleostomi</taxon>
        <taxon>Actinopterygii</taxon>
        <taxon>Neopterygii</taxon>
        <taxon>Teleostei</taxon>
        <taxon>Notacanthiformes</taxon>
        <taxon>Halosauridae</taxon>
        <taxon>Aldrovandia</taxon>
    </lineage>
</organism>
<dbReference type="SMART" id="SM00950">
    <property type="entry name" value="Piwi"/>
    <property type="match status" value="1"/>
</dbReference>
<sequence>MISGFRVCLLAALQKHYELNHAIPERIVVYRDGVSDGKLPTVEQFEIPQLLSYALRCSPNYKAKLVFIVVQNRISTMLYSWSDDRFGTPSPRTVLDHTVTNRQWVDFYLMAHYMHQGCGLPTHYISAYNTADATPHHLQWLTFKMCHMYWNWYAHKLTFLWGQYLHCEPAIQLSDKLFSL</sequence>
<reference evidence="2" key="1">
    <citation type="journal article" date="2023" name="Science">
        <title>Genome structures resolve the early diversification of teleost fishes.</title>
        <authorList>
            <person name="Parey E."/>
            <person name="Louis A."/>
            <person name="Montfort J."/>
            <person name="Bouchez O."/>
            <person name="Roques C."/>
            <person name="Iampietro C."/>
            <person name="Lluch J."/>
            <person name="Castinel A."/>
            <person name="Donnadieu C."/>
            <person name="Desvignes T."/>
            <person name="Floi Bucao C."/>
            <person name="Jouanno E."/>
            <person name="Wen M."/>
            <person name="Mejri S."/>
            <person name="Dirks R."/>
            <person name="Jansen H."/>
            <person name="Henkel C."/>
            <person name="Chen W.J."/>
            <person name="Zahm M."/>
            <person name="Cabau C."/>
            <person name="Klopp C."/>
            <person name="Thompson A.W."/>
            <person name="Robinson-Rechavi M."/>
            <person name="Braasch I."/>
            <person name="Lecointre G."/>
            <person name="Bobe J."/>
            <person name="Postlethwait J.H."/>
            <person name="Berthelot C."/>
            <person name="Roest Crollius H."/>
            <person name="Guiguen Y."/>
        </authorList>
    </citation>
    <scope>NUCLEOTIDE SEQUENCE</scope>
    <source>
        <strain evidence="2">NC1722</strain>
    </source>
</reference>
<protein>
    <recommendedName>
        <fullName evidence="1">Piwi domain-containing protein</fullName>
    </recommendedName>
</protein>
<evidence type="ECO:0000313" key="2">
    <source>
        <dbReference type="EMBL" id="KAJ8393665.1"/>
    </source>
</evidence>